<dbReference type="EMBL" id="CABVMM010000003">
    <property type="protein sequence ID" value="VVU99602.1"/>
    <property type="molecule type" value="Genomic_DNA"/>
</dbReference>
<evidence type="ECO:0000313" key="2">
    <source>
        <dbReference type="Proteomes" id="UP000356253"/>
    </source>
</evidence>
<organism evidence="1 2">
    <name type="scientific">Mesonia oceanica</name>
    <dbReference type="NCBI Taxonomy" id="2687242"/>
    <lineage>
        <taxon>Bacteria</taxon>
        <taxon>Pseudomonadati</taxon>
        <taxon>Bacteroidota</taxon>
        <taxon>Flavobacteriia</taxon>
        <taxon>Flavobacteriales</taxon>
        <taxon>Flavobacteriaceae</taxon>
        <taxon>Mesonia</taxon>
    </lineage>
</organism>
<name>A0AC61Y6S2_9FLAO</name>
<proteinExistence type="predicted"/>
<dbReference type="Proteomes" id="UP000356253">
    <property type="component" value="Unassembled WGS sequence"/>
</dbReference>
<accession>A0AC61Y6S2</accession>
<gene>
    <name evidence="1" type="ORF">FVB9532_00857</name>
</gene>
<keyword evidence="2" id="KW-1185">Reference proteome</keyword>
<reference evidence="1" key="1">
    <citation type="submission" date="2019-09" db="EMBL/GenBank/DDBJ databases">
        <authorList>
            <person name="Rodrigo-Torres L."/>
            <person name="Arahal R. D."/>
            <person name="Lucena T."/>
        </authorList>
    </citation>
    <scope>NUCLEOTIDE SEQUENCE</scope>
    <source>
        <strain evidence="1">ISS653</strain>
    </source>
</reference>
<comment type="caution">
    <text evidence="1">The sequence shown here is derived from an EMBL/GenBank/DDBJ whole genome shotgun (WGS) entry which is preliminary data.</text>
</comment>
<protein>
    <submittedName>
        <fullName evidence="1">Uncharacterized protein</fullName>
    </submittedName>
</protein>
<sequence length="157" mass="18090">MEDKELDLDELFRKAEGKPIEVNGKSLVRIDRFTLPRKKISLKFNFLEINSEWKQGFILKTRGSFKVNQNSIIKNAIVLWEDTAPNEFVLNVDSKDGVLLVYNVWDFGDGVTQAWHNGAAINIERSFSKKVYHCNDGHLGLDLNNLVFSMSWEQNDL</sequence>
<evidence type="ECO:0000313" key="1">
    <source>
        <dbReference type="EMBL" id="VVU99602.1"/>
    </source>
</evidence>